<dbReference type="EMBL" id="JAPFQN010000010">
    <property type="protein sequence ID" value="MCX2745529.1"/>
    <property type="molecule type" value="Genomic_DNA"/>
</dbReference>
<evidence type="ECO:0000313" key="1">
    <source>
        <dbReference type="EMBL" id="MCX2745529.1"/>
    </source>
</evidence>
<proteinExistence type="predicted"/>
<keyword evidence="2" id="KW-1185">Reference proteome</keyword>
<protein>
    <recommendedName>
        <fullName evidence="3">Outer membrane protein beta-barrel domain-containing protein</fullName>
    </recommendedName>
</protein>
<dbReference type="Proteomes" id="UP001209885">
    <property type="component" value="Unassembled WGS sequence"/>
</dbReference>
<sequence>MFKELLIILILFAVSSNLIYCQNTINKYAFSPKYGSYYGNSTTGFGGGIEFNLTLKKTMLSIDYYHFKEFIILGDSPDEYFNQVGIMGGTYFGENFFRFQLQGGFATMWGVKREDSYISRGLLGGTTTYDNFSTVGFVMKTGFKLNPVNFFGFGLDFQVNINSYYTAFMVLFALEFGKIRTVNKLEKFDF</sequence>
<name>A0ABT3RUT1_9BACT</name>
<comment type="caution">
    <text evidence="1">The sequence shown here is derived from an EMBL/GenBank/DDBJ whole genome shotgun (WGS) entry which is preliminary data.</text>
</comment>
<evidence type="ECO:0000313" key="2">
    <source>
        <dbReference type="Proteomes" id="UP001209885"/>
    </source>
</evidence>
<accession>A0ABT3RUT1</accession>
<evidence type="ECO:0008006" key="3">
    <source>
        <dbReference type="Google" id="ProtNLM"/>
    </source>
</evidence>
<organism evidence="1 2">
    <name type="scientific">Mangrovivirga halotolerans</name>
    <dbReference type="NCBI Taxonomy" id="2993936"/>
    <lineage>
        <taxon>Bacteria</taxon>
        <taxon>Pseudomonadati</taxon>
        <taxon>Bacteroidota</taxon>
        <taxon>Cytophagia</taxon>
        <taxon>Cytophagales</taxon>
        <taxon>Mangrovivirgaceae</taxon>
        <taxon>Mangrovivirga</taxon>
    </lineage>
</organism>
<gene>
    <name evidence="1" type="ORF">OO013_16735</name>
</gene>
<dbReference type="RefSeq" id="WP_266058124.1">
    <property type="nucleotide sequence ID" value="NZ_JAPFQN010000010.1"/>
</dbReference>
<reference evidence="1 2" key="1">
    <citation type="submission" date="2022-11" db="EMBL/GenBank/DDBJ databases">
        <title>The characterization of three novel Bacteroidetes species and genomic analysis of their roles in tidal elemental geochemical cycles.</title>
        <authorList>
            <person name="Ma K."/>
        </authorList>
    </citation>
    <scope>NUCLEOTIDE SEQUENCE [LARGE SCALE GENOMIC DNA]</scope>
    <source>
        <strain evidence="1 2">M17</strain>
    </source>
</reference>